<protein>
    <submittedName>
        <fullName evidence="2">Uncharacterized protein</fullName>
    </submittedName>
</protein>
<feature type="non-terminal residue" evidence="2">
    <location>
        <position position="1"/>
    </location>
</feature>
<dbReference type="Proteomes" id="UP000485058">
    <property type="component" value="Unassembled WGS sequence"/>
</dbReference>
<gene>
    <name evidence="2" type="ORF">HaLaN_29936</name>
</gene>
<reference evidence="2 3" key="1">
    <citation type="submission" date="2020-02" db="EMBL/GenBank/DDBJ databases">
        <title>Draft genome sequence of Haematococcus lacustris strain NIES-144.</title>
        <authorList>
            <person name="Morimoto D."/>
            <person name="Nakagawa S."/>
            <person name="Yoshida T."/>
            <person name="Sawayama S."/>
        </authorList>
    </citation>
    <scope>NUCLEOTIDE SEQUENCE [LARGE SCALE GENOMIC DNA]</scope>
    <source>
        <strain evidence="2 3">NIES-144</strain>
    </source>
</reference>
<comment type="caution">
    <text evidence="2">The sequence shown here is derived from an EMBL/GenBank/DDBJ whole genome shotgun (WGS) entry which is preliminary data.</text>
</comment>
<organism evidence="2 3">
    <name type="scientific">Haematococcus lacustris</name>
    <name type="common">Green alga</name>
    <name type="synonym">Haematococcus pluvialis</name>
    <dbReference type="NCBI Taxonomy" id="44745"/>
    <lineage>
        <taxon>Eukaryota</taxon>
        <taxon>Viridiplantae</taxon>
        <taxon>Chlorophyta</taxon>
        <taxon>core chlorophytes</taxon>
        <taxon>Chlorophyceae</taxon>
        <taxon>CS clade</taxon>
        <taxon>Chlamydomonadales</taxon>
        <taxon>Haematococcaceae</taxon>
        <taxon>Haematococcus</taxon>
    </lineage>
</organism>
<evidence type="ECO:0000256" key="1">
    <source>
        <dbReference type="SAM" id="MobiDB-lite"/>
    </source>
</evidence>
<keyword evidence="3" id="KW-1185">Reference proteome</keyword>
<name>A0A6A0AE83_HAELA</name>
<feature type="compositionally biased region" description="Basic residues" evidence="1">
    <location>
        <begin position="1"/>
        <end position="12"/>
    </location>
</feature>
<feature type="region of interest" description="Disordered" evidence="1">
    <location>
        <begin position="1"/>
        <end position="29"/>
    </location>
</feature>
<sequence length="62" mass="6772">MEYTRPGKKLSKPAHCPGSGPLQGEQRRNKGVHIVALTGCRLIYSLRQSNMHASTAFGHVPT</sequence>
<accession>A0A6A0AE83</accession>
<proteinExistence type="predicted"/>
<evidence type="ECO:0000313" key="2">
    <source>
        <dbReference type="EMBL" id="GFH30995.1"/>
    </source>
</evidence>
<dbReference type="AlphaFoldDB" id="A0A6A0AE83"/>
<dbReference type="EMBL" id="BLLF01005275">
    <property type="protein sequence ID" value="GFH30995.1"/>
    <property type="molecule type" value="Genomic_DNA"/>
</dbReference>
<evidence type="ECO:0000313" key="3">
    <source>
        <dbReference type="Proteomes" id="UP000485058"/>
    </source>
</evidence>